<name>A0A542WZP5_9MICO</name>
<evidence type="ECO:0000313" key="1">
    <source>
        <dbReference type="EMBL" id="TQL29051.1"/>
    </source>
</evidence>
<dbReference type="EMBL" id="VFOK01000002">
    <property type="protein sequence ID" value="TQL29051.1"/>
    <property type="molecule type" value="Genomic_DNA"/>
</dbReference>
<accession>A0A542WZP5</accession>
<dbReference type="OrthoDB" id="8687362at2"/>
<comment type="caution">
    <text evidence="1">The sequence shown here is derived from an EMBL/GenBank/DDBJ whole genome shotgun (WGS) entry which is preliminary data.</text>
</comment>
<dbReference type="Proteomes" id="UP000318336">
    <property type="component" value="Unassembled WGS sequence"/>
</dbReference>
<protein>
    <submittedName>
        <fullName evidence="1">Uncharacterized protein</fullName>
    </submittedName>
</protein>
<organism evidence="1 2">
    <name type="scientific">Barrientosiimonas humi</name>
    <dbReference type="NCBI Taxonomy" id="999931"/>
    <lineage>
        <taxon>Bacteria</taxon>
        <taxon>Bacillati</taxon>
        <taxon>Actinomycetota</taxon>
        <taxon>Actinomycetes</taxon>
        <taxon>Micrococcales</taxon>
        <taxon>Dermacoccaceae</taxon>
        <taxon>Barrientosiimonas</taxon>
    </lineage>
</organism>
<dbReference type="Gene3D" id="3.30.450.20">
    <property type="entry name" value="PAS domain"/>
    <property type="match status" value="1"/>
</dbReference>
<dbReference type="AlphaFoldDB" id="A0A542WZP5"/>
<keyword evidence="2" id="KW-1185">Reference proteome</keyword>
<proteinExistence type="predicted"/>
<evidence type="ECO:0000313" key="2">
    <source>
        <dbReference type="Proteomes" id="UP000318336"/>
    </source>
</evidence>
<dbReference type="RefSeq" id="WP_142007800.1">
    <property type="nucleotide sequence ID" value="NZ_CAJTBP010000001.1"/>
</dbReference>
<dbReference type="CDD" id="cd12913">
    <property type="entry name" value="PDC1_MCP_like"/>
    <property type="match status" value="1"/>
</dbReference>
<gene>
    <name evidence="1" type="ORF">FB554_3368</name>
</gene>
<sequence>MTRAPGTDVRRRGRVDAAAVIRAAVADVFGTIGELGRRLRDTHAAARERGEPWRASDVAALREPVVELLAAPGAVPVGMGAILAPDVLADAPLQLEWWQVPAGAARPARLEVDLNPSSLGFYDYLAAEWFDVPLRTGRRHVVGPYVDVHGTDLYVLTLTEPVHVDGEFVGVVGADVPSARLEGMLLPRLGDPSDQVLVLDDDGRVVLSTSGRWLVGSLVQRAPARWARQRLLDLPWTVLTPGGLDTPLG</sequence>
<reference evidence="1 2" key="1">
    <citation type="submission" date="2019-06" db="EMBL/GenBank/DDBJ databases">
        <title>Sequencing the genomes of 1000 actinobacteria strains.</title>
        <authorList>
            <person name="Klenk H.-P."/>
        </authorList>
    </citation>
    <scope>NUCLEOTIDE SEQUENCE [LARGE SCALE GENOMIC DNA]</scope>
    <source>
        <strain evidence="1 2">DSM 24617</strain>
    </source>
</reference>
<dbReference type="Pfam" id="PF22673">
    <property type="entry name" value="MCP-like_PDC_1"/>
    <property type="match status" value="1"/>
</dbReference>